<evidence type="ECO:0000313" key="2">
    <source>
        <dbReference type="Proteomes" id="UP001162501"/>
    </source>
</evidence>
<accession>A0ACB0F122</accession>
<gene>
    <name evidence="1" type="ORF">MRATA1EN3_LOCUS17991</name>
</gene>
<sequence>MRNRRPQADFRRHLGAEHQGRLCYQIRPLRPLQLVHKAAGVSPALPGARISLGPWLSAPPGTPLRSGISHRRVIHHRPGTPTGQLSGMLRSHSCLLSDSGASLLDRFPPLSAAMSPWNPLHPCEGGWGVHNLPVTRGERLTQKPSATSRSAWGKCIPDCGEPCLTWLQPHEPGSEHSPEENSLDTDSHHRTAQGHLTTKKASTGGLLRVYLKCMQSPFFSGATCAENTWWEGPALQAWPHLPPGTLVLSPAEHGGETWATSDSALCIGFS</sequence>
<name>A0ACB0F122_RANTA</name>
<evidence type="ECO:0000313" key="1">
    <source>
        <dbReference type="EMBL" id="CAI9706778.1"/>
    </source>
</evidence>
<reference evidence="1" key="1">
    <citation type="submission" date="2023-05" db="EMBL/GenBank/DDBJ databases">
        <authorList>
            <consortium name="ELIXIR-Norway"/>
        </authorList>
    </citation>
    <scope>NUCLEOTIDE SEQUENCE</scope>
</reference>
<dbReference type="Proteomes" id="UP001162501">
    <property type="component" value="Chromosome 3"/>
</dbReference>
<proteinExistence type="predicted"/>
<protein>
    <submittedName>
        <fullName evidence="1">Uncharacterized protein</fullName>
    </submittedName>
</protein>
<dbReference type="EMBL" id="OX596087">
    <property type="protein sequence ID" value="CAI9706778.1"/>
    <property type="molecule type" value="Genomic_DNA"/>
</dbReference>
<organism evidence="1 2">
    <name type="scientific">Rangifer tarandus platyrhynchus</name>
    <name type="common">Svalbard reindeer</name>
    <dbReference type="NCBI Taxonomy" id="3082113"/>
    <lineage>
        <taxon>Eukaryota</taxon>
        <taxon>Metazoa</taxon>
        <taxon>Chordata</taxon>
        <taxon>Craniata</taxon>
        <taxon>Vertebrata</taxon>
        <taxon>Euteleostomi</taxon>
        <taxon>Mammalia</taxon>
        <taxon>Eutheria</taxon>
        <taxon>Laurasiatheria</taxon>
        <taxon>Artiodactyla</taxon>
        <taxon>Ruminantia</taxon>
        <taxon>Pecora</taxon>
        <taxon>Cervidae</taxon>
        <taxon>Odocoileinae</taxon>
        <taxon>Rangifer</taxon>
    </lineage>
</organism>